<dbReference type="EMBL" id="CP033219">
    <property type="protein sequence ID" value="AZV80007.1"/>
    <property type="molecule type" value="Genomic_DNA"/>
</dbReference>
<dbReference type="Proteomes" id="UP000283063">
    <property type="component" value="Chromosome"/>
</dbReference>
<proteinExistence type="predicted"/>
<name>A0A3T0N7M6_9RHOB</name>
<dbReference type="PANTHER" id="PTHR30606">
    <property type="entry name" value="LIPID A BIOSYNTHESIS LAUROYL ACYLTRANSFERASE"/>
    <property type="match status" value="1"/>
</dbReference>
<accession>A0A3T0N7M6</accession>
<dbReference type="Pfam" id="PF03279">
    <property type="entry name" value="Lip_A_acyltrans"/>
    <property type="match status" value="1"/>
</dbReference>
<dbReference type="GO" id="GO:0016746">
    <property type="term" value="F:acyltransferase activity"/>
    <property type="evidence" value="ECO:0007669"/>
    <property type="project" value="UniProtKB-KW"/>
</dbReference>
<organism evidence="7 8">
    <name type="scientific">Parasedimentitalea marina</name>
    <dbReference type="NCBI Taxonomy" id="2483033"/>
    <lineage>
        <taxon>Bacteria</taxon>
        <taxon>Pseudomonadati</taxon>
        <taxon>Pseudomonadota</taxon>
        <taxon>Alphaproteobacteria</taxon>
        <taxon>Rhodobacterales</taxon>
        <taxon>Paracoccaceae</taxon>
        <taxon>Parasedimentitalea</taxon>
    </lineage>
</organism>
<evidence type="ECO:0000256" key="5">
    <source>
        <dbReference type="ARBA" id="ARBA00023136"/>
    </source>
</evidence>
<evidence type="ECO:0000256" key="3">
    <source>
        <dbReference type="ARBA" id="ARBA00022519"/>
    </source>
</evidence>
<evidence type="ECO:0000256" key="2">
    <source>
        <dbReference type="ARBA" id="ARBA00022475"/>
    </source>
</evidence>
<keyword evidence="2" id="KW-1003">Cell membrane</keyword>
<evidence type="ECO:0000313" key="7">
    <source>
        <dbReference type="EMBL" id="AZV80007.1"/>
    </source>
</evidence>
<evidence type="ECO:0000256" key="1">
    <source>
        <dbReference type="ARBA" id="ARBA00004533"/>
    </source>
</evidence>
<keyword evidence="6 7" id="KW-0012">Acyltransferase</keyword>
<dbReference type="OrthoDB" id="9801955at2"/>
<evidence type="ECO:0000256" key="6">
    <source>
        <dbReference type="ARBA" id="ARBA00023315"/>
    </source>
</evidence>
<reference evidence="7 8" key="1">
    <citation type="submission" date="2018-10" db="EMBL/GenBank/DDBJ databases">
        <title>Parasedimentitalea marina sp. nov., a psychrophilic bacterium isolated from deep seawater of the New Britain Trench.</title>
        <authorList>
            <person name="Cao J."/>
        </authorList>
    </citation>
    <scope>NUCLEOTIDE SEQUENCE [LARGE SCALE GENOMIC DNA]</scope>
    <source>
        <strain evidence="7 8">W43</strain>
    </source>
</reference>
<keyword evidence="3" id="KW-0997">Cell inner membrane</keyword>
<gene>
    <name evidence="7" type="ORF">EBB79_20375</name>
</gene>
<sequence>MITRPVKYAWQHIRYVPLWSMLTVSRWRSFGTRSAALGRAVGGVMRWFPIARRRMNRDLKQVFPDMSRHERNCLRRQMGRNMGQTLFEIYHNAEFHTRLDRFHVSGPGLEAIEAAQAAGKGAIIVSGHFGQWEAVRASLKARGIEVGAVYRRQSNRHYQRRLLAGIEAGGLPIMETGRVGTKTLVRHLRAGGVVAILLDEKHPDGTRLPFLDRPALTSLAAAQLALKYDLPMVPAYGTRVGDGSDFAVDYEEPIGHSDAVAMTQAFNDSLSARIRAHPDQWYWLLNRWQDA</sequence>
<dbReference type="CDD" id="cd07984">
    <property type="entry name" value="LPLAT_LABLAT-like"/>
    <property type="match status" value="1"/>
</dbReference>
<comment type="subcellular location">
    <subcellularLocation>
        <location evidence="1">Cell inner membrane</location>
    </subcellularLocation>
</comment>
<evidence type="ECO:0000313" key="8">
    <source>
        <dbReference type="Proteomes" id="UP000283063"/>
    </source>
</evidence>
<keyword evidence="5" id="KW-0472">Membrane</keyword>
<keyword evidence="8" id="KW-1185">Reference proteome</keyword>
<protein>
    <submittedName>
        <fullName evidence="7">Acyltransferase</fullName>
    </submittedName>
</protein>
<dbReference type="AlphaFoldDB" id="A0A3T0N7M6"/>
<dbReference type="PANTHER" id="PTHR30606:SF10">
    <property type="entry name" value="PHOSPHATIDYLINOSITOL MANNOSIDE ACYLTRANSFERASE"/>
    <property type="match status" value="1"/>
</dbReference>
<keyword evidence="4 7" id="KW-0808">Transferase</keyword>
<evidence type="ECO:0000256" key="4">
    <source>
        <dbReference type="ARBA" id="ARBA00022679"/>
    </source>
</evidence>
<dbReference type="KEGG" id="sedi:EBB79_20375"/>
<dbReference type="GO" id="GO:0005886">
    <property type="term" value="C:plasma membrane"/>
    <property type="evidence" value="ECO:0007669"/>
    <property type="project" value="UniProtKB-SubCell"/>
</dbReference>
<dbReference type="InterPro" id="IPR004960">
    <property type="entry name" value="LipA_acyltrans"/>
</dbReference>
<dbReference type="RefSeq" id="WP_127750592.1">
    <property type="nucleotide sequence ID" value="NZ_CP033219.1"/>
</dbReference>
<dbReference type="GO" id="GO:0009247">
    <property type="term" value="P:glycolipid biosynthetic process"/>
    <property type="evidence" value="ECO:0007669"/>
    <property type="project" value="UniProtKB-ARBA"/>
</dbReference>